<evidence type="ECO:0000256" key="1">
    <source>
        <dbReference type="SAM" id="MobiDB-lite"/>
    </source>
</evidence>
<protein>
    <submittedName>
        <fullName evidence="2">Uncharacterized protein</fullName>
    </submittedName>
</protein>
<organism evidence="2 3">
    <name type="scientific">Natrinema hispanicum</name>
    <dbReference type="NCBI Taxonomy" id="392421"/>
    <lineage>
        <taxon>Archaea</taxon>
        <taxon>Methanobacteriati</taxon>
        <taxon>Methanobacteriota</taxon>
        <taxon>Stenosarchaea group</taxon>
        <taxon>Halobacteria</taxon>
        <taxon>Halobacteriales</taxon>
        <taxon>Natrialbaceae</taxon>
        <taxon>Natrinema</taxon>
    </lineage>
</organism>
<dbReference type="AlphaFoldDB" id="A0A482Y667"/>
<feature type="region of interest" description="Disordered" evidence="1">
    <location>
        <begin position="1"/>
        <end position="20"/>
    </location>
</feature>
<dbReference type="RefSeq" id="WP_242611735.1">
    <property type="nucleotide sequence ID" value="NZ_SHMP01000009.1"/>
</dbReference>
<evidence type="ECO:0000313" key="3">
    <source>
        <dbReference type="Proteomes" id="UP000291097"/>
    </source>
</evidence>
<evidence type="ECO:0000313" key="2">
    <source>
        <dbReference type="EMBL" id="RZV06054.1"/>
    </source>
</evidence>
<comment type="caution">
    <text evidence="2">The sequence shown here is derived from an EMBL/GenBank/DDBJ whole genome shotgun (WGS) entry which is preliminary data.</text>
</comment>
<accession>A0A482Y667</accession>
<dbReference type="EMBL" id="SHMP01000009">
    <property type="protein sequence ID" value="RZV06054.1"/>
    <property type="molecule type" value="Genomic_DNA"/>
</dbReference>
<reference evidence="2 3" key="1">
    <citation type="submission" date="2019-02" db="EMBL/GenBank/DDBJ databases">
        <title>Genomic Encyclopedia of Archaeal and Bacterial Type Strains, Phase II (KMG-II): from individual species to whole genera.</title>
        <authorList>
            <person name="Goeker M."/>
        </authorList>
    </citation>
    <scope>NUCLEOTIDE SEQUENCE [LARGE SCALE GENOMIC DNA]</scope>
    <source>
        <strain evidence="2 3">DSM 18328</strain>
    </source>
</reference>
<gene>
    <name evidence="2" type="ORF">BDK88_4009</name>
</gene>
<dbReference type="Proteomes" id="UP000291097">
    <property type="component" value="Unassembled WGS sequence"/>
</dbReference>
<name>A0A482Y667_9EURY</name>
<feature type="compositionally biased region" description="Basic and acidic residues" evidence="1">
    <location>
        <begin position="1"/>
        <end position="19"/>
    </location>
</feature>
<proteinExistence type="predicted"/>
<sequence>MQTRDLPEEAPGHYRESHPHPYYIPDKLPLSTRLDVDDELTELIADASFQLGRIDGISPTIDFSPVLYKWFVIFSLSENHGRTGDLEIRTGLVPASDGTFSR</sequence>